<dbReference type="EMBL" id="RDFA01000005">
    <property type="protein sequence ID" value="RXK47973.1"/>
    <property type="molecule type" value="Genomic_DNA"/>
</dbReference>
<feature type="domain" description="ABC transporter substrate-binding protein PnrA-like" evidence="3">
    <location>
        <begin position="115"/>
        <end position="392"/>
    </location>
</feature>
<dbReference type="Pfam" id="PF02608">
    <property type="entry name" value="Bmp"/>
    <property type="match status" value="1"/>
</dbReference>
<proteinExistence type="predicted"/>
<dbReference type="InterPro" id="IPR003760">
    <property type="entry name" value="PnrA-like"/>
</dbReference>
<dbReference type="Proteomes" id="UP000289691">
    <property type="component" value="Unassembled WGS sequence"/>
</dbReference>
<dbReference type="CDD" id="cd19963">
    <property type="entry name" value="PBP1_BMP-like"/>
    <property type="match status" value="1"/>
</dbReference>
<evidence type="ECO:0000256" key="1">
    <source>
        <dbReference type="ARBA" id="ARBA00022729"/>
    </source>
</evidence>
<evidence type="ECO:0000259" key="3">
    <source>
        <dbReference type="Pfam" id="PF02608"/>
    </source>
</evidence>
<dbReference type="PANTHER" id="PTHR43208">
    <property type="entry name" value="ABC TRANSPORTER SUBSTRATE-BINDING PROTEIN"/>
    <property type="match status" value="1"/>
</dbReference>
<dbReference type="GO" id="GO:0005886">
    <property type="term" value="C:plasma membrane"/>
    <property type="evidence" value="ECO:0007669"/>
    <property type="project" value="InterPro"/>
</dbReference>
<feature type="compositionally biased region" description="Basic and acidic residues" evidence="2">
    <location>
        <begin position="7"/>
        <end position="24"/>
    </location>
</feature>
<dbReference type="Gene3D" id="3.40.50.2300">
    <property type="match status" value="2"/>
</dbReference>
<evidence type="ECO:0000256" key="2">
    <source>
        <dbReference type="SAM" id="MobiDB-lite"/>
    </source>
</evidence>
<organism evidence="4 5">
    <name type="scientific">Halorientalis pallida</name>
    <dbReference type="NCBI Taxonomy" id="2479928"/>
    <lineage>
        <taxon>Archaea</taxon>
        <taxon>Methanobacteriati</taxon>
        <taxon>Methanobacteriota</taxon>
        <taxon>Stenosarchaea group</taxon>
        <taxon>Halobacteria</taxon>
        <taxon>Halobacteriales</taxon>
        <taxon>Haloarculaceae</taxon>
        <taxon>Halorientalis</taxon>
    </lineage>
</organism>
<sequence length="434" mass="47337">MGALRPCHLDPDRRLGSTRRDTGRYHRPVATATPTRHRSCLTAKQLCLLQPNPIWLPKPYLFSDLSRCVSNNTRRKTTVRKSRRTLLASLGTAGAAALAGCAGGGGGGESDSLNAAWLYFSEVGDLGWTYSHDQGRKAAAAQLDYLETDYSESVPANRVEQSAVQYSENGFDIVFGASGTFTDAMSAAAERRPDDAFLVAGGFQKGEAFSNFMSKLYHARYLVGYASGMVTETDRIGYVAANPVSSVYQEVNGFASGVQDANPDATVYLRFSNTWFDPPKEGEIAQALIDDRGVDVMAQHQDSPAVMRTAADNGLWTSGYAADMSDFGGDKHLMDPVFKWENVFVPIIEQVRNGEWDADFVFPGIDDEAADITEPSSGVPDDVVSEVTSIKEEMTADDPDSVVWEGSTFVDWSDEELLFSVDSVDFDNVEGRQL</sequence>
<gene>
    <name evidence="4" type="ORF">EAF64_15180</name>
</gene>
<dbReference type="AlphaFoldDB" id="A0A498L0E7"/>
<dbReference type="InterPro" id="IPR052910">
    <property type="entry name" value="ABC-Purine-Binding"/>
</dbReference>
<keyword evidence="1" id="KW-0732">Signal</keyword>
<reference evidence="4 5" key="1">
    <citation type="submission" date="2019-01" db="EMBL/GenBank/DDBJ databases">
        <title>Halorientalis sp. F13-25 a new haloarchaeum isolated from hypersaline water.</title>
        <authorList>
            <person name="Ana D.-V."/>
            <person name="Cristina S.-P."/>
            <person name="Antonio V."/>
        </authorList>
    </citation>
    <scope>NUCLEOTIDE SEQUENCE [LARGE SCALE GENOMIC DNA]</scope>
    <source>
        <strain evidence="4 5">F13-25</strain>
    </source>
</reference>
<protein>
    <submittedName>
        <fullName evidence="4">BMP family ABC transporter substrate-binding protein</fullName>
    </submittedName>
</protein>
<name>A0A498L0E7_9EURY</name>
<accession>A0A498L0E7</accession>
<evidence type="ECO:0000313" key="5">
    <source>
        <dbReference type="Proteomes" id="UP000289691"/>
    </source>
</evidence>
<evidence type="ECO:0000313" key="4">
    <source>
        <dbReference type="EMBL" id="RXK47973.1"/>
    </source>
</evidence>
<keyword evidence="5" id="KW-1185">Reference proteome</keyword>
<dbReference type="PANTHER" id="PTHR43208:SF1">
    <property type="entry name" value="ABC TRANSPORTER SUBSTRATE-BINDING PROTEIN"/>
    <property type="match status" value="1"/>
</dbReference>
<feature type="region of interest" description="Disordered" evidence="2">
    <location>
        <begin position="1"/>
        <end position="27"/>
    </location>
</feature>
<comment type="caution">
    <text evidence="4">The sequence shown here is derived from an EMBL/GenBank/DDBJ whole genome shotgun (WGS) entry which is preliminary data.</text>
</comment>